<dbReference type="SUPFAM" id="SSF51905">
    <property type="entry name" value="FAD/NAD(P)-binding domain"/>
    <property type="match status" value="1"/>
</dbReference>
<sequence length="407" mass="43823">MQGGNVAVVGGSIAGCAVALAALRGGADKVSVLERTTGELRSRGVGIAMQSDRYTELEAAGYVHADMPWTRMSRRDWVVADGESERGRTIAEQRPFDFRGYGWGSLWSELRRRVPEEVDYRSGAVVTSVEPADDGVVLGLADGRRERFDAVIGADGYRSLVRDTMFPDLSPTYAGYLGWRGTSPGALMEAAAPAEFSEAGTVVGFPGGHCMIYTIPDGSGGHRTNWVLYTVPPDDAPDGPRSGPPAELTPELTESLRSLVAKHFPPYWAEAVLSTPPDETLMQPIYDLEVPHYATGRLLLAGDAATVVRPHVGGGAVKALQDALVLEGAWRAADSWEEIADAYERDRTAVGSAMVGLGRRFGRAQVERTPDWAAMGQPEFESWWREQTQSPEGDSGFGGHALRRSAG</sequence>
<dbReference type="InterPro" id="IPR053212">
    <property type="entry name" value="DHP_3-monooxygenase"/>
</dbReference>
<dbReference type="GO" id="GO:0004497">
    <property type="term" value="F:monooxygenase activity"/>
    <property type="evidence" value="ECO:0007669"/>
    <property type="project" value="UniProtKB-KW"/>
</dbReference>
<name>A0A372M374_9ACTN</name>
<accession>A0A372M374</accession>
<keyword evidence="3" id="KW-0560">Oxidoreductase</keyword>
<dbReference type="Proteomes" id="UP000263094">
    <property type="component" value="Unassembled WGS sequence"/>
</dbReference>
<dbReference type="Pfam" id="PF01494">
    <property type="entry name" value="FAD_binding_3"/>
    <property type="match status" value="1"/>
</dbReference>
<keyword evidence="3" id="KW-0503">Monooxygenase</keyword>
<dbReference type="Gene3D" id="3.30.9.30">
    <property type="match status" value="1"/>
</dbReference>
<dbReference type="Gene3D" id="3.50.50.60">
    <property type="entry name" value="FAD/NAD(P)-binding domain"/>
    <property type="match status" value="1"/>
</dbReference>
<dbReference type="RefSeq" id="WP_128556971.1">
    <property type="nucleotide sequence ID" value="NZ_QUAK01000094.1"/>
</dbReference>
<dbReference type="SUPFAM" id="SSF54373">
    <property type="entry name" value="FAD-linked reductases, C-terminal domain"/>
    <property type="match status" value="1"/>
</dbReference>
<comment type="caution">
    <text evidence="3">The sequence shown here is derived from an EMBL/GenBank/DDBJ whole genome shotgun (WGS) entry which is preliminary data.</text>
</comment>
<dbReference type="InterPro" id="IPR036188">
    <property type="entry name" value="FAD/NAD-bd_sf"/>
</dbReference>
<dbReference type="PANTHER" id="PTHR47469:SF2">
    <property type="entry name" value="OS06G0597600 PROTEIN"/>
    <property type="match status" value="1"/>
</dbReference>
<dbReference type="InterPro" id="IPR002938">
    <property type="entry name" value="FAD-bd"/>
</dbReference>
<evidence type="ECO:0000313" key="3">
    <source>
        <dbReference type="EMBL" id="RFU85378.1"/>
    </source>
</evidence>
<gene>
    <name evidence="3" type="ORF">DY218_17440</name>
</gene>
<reference evidence="3 4" key="1">
    <citation type="submission" date="2018-08" db="EMBL/GenBank/DDBJ databases">
        <title>Isolation, diversity and antifungal activity of Actinobacteria from wheat.</title>
        <authorList>
            <person name="Han C."/>
        </authorList>
    </citation>
    <scope>NUCLEOTIDE SEQUENCE [LARGE SCALE GENOMIC DNA]</scope>
    <source>
        <strain evidence="3 4">NEAU-YY421</strain>
    </source>
</reference>
<dbReference type="GO" id="GO:0071949">
    <property type="term" value="F:FAD binding"/>
    <property type="evidence" value="ECO:0007669"/>
    <property type="project" value="InterPro"/>
</dbReference>
<evidence type="ECO:0000256" key="1">
    <source>
        <dbReference type="SAM" id="MobiDB-lite"/>
    </source>
</evidence>
<feature type="region of interest" description="Disordered" evidence="1">
    <location>
        <begin position="384"/>
        <end position="407"/>
    </location>
</feature>
<dbReference type="PRINTS" id="PR00420">
    <property type="entry name" value="RNGMNOXGNASE"/>
</dbReference>
<proteinExistence type="predicted"/>
<protein>
    <submittedName>
        <fullName evidence="3">Monooxygenase</fullName>
    </submittedName>
</protein>
<dbReference type="EMBL" id="QUAK01000094">
    <property type="protein sequence ID" value="RFU85378.1"/>
    <property type="molecule type" value="Genomic_DNA"/>
</dbReference>
<dbReference type="AlphaFoldDB" id="A0A372M374"/>
<evidence type="ECO:0000259" key="2">
    <source>
        <dbReference type="Pfam" id="PF01494"/>
    </source>
</evidence>
<feature type="domain" description="FAD-binding" evidence="2">
    <location>
        <begin position="6"/>
        <end position="355"/>
    </location>
</feature>
<keyword evidence="4" id="KW-1185">Reference proteome</keyword>
<dbReference type="OrthoDB" id="9782160at2"/>
<evidence type="ECO:0000313" key="4">
    <source>
        <dbReference type="Proteomes" id="UP000263094"/>
    </source>
</evidence>
<dbReference type="PANTHER" id="PTHR47469">
    <property type="entry name" value="MONOOXYGENASE-LIKE"/>
    <property type="match status" value="1"/>
</dbReference>
<organism evidence="3 4">
    <name type="scientific">Streptomyces triticagri</name>
    <dbReference type="NCBI Taxonomy" id="2293568"/>
    <lineage>
        <taxon>Bacteria</taxon>
        <taxon>Bacillati</taxon>
        <taxon>Actinomycetota</taxon>
        <taxon>Actinomycetes</taxon>
        <taxon>Kitasatosporales</taxon>
        <taxon>Streptomycetaceae</taxon>
        <taxon>Streptomyces</taxon>
    </lineage>
</organism>